<dbReference type="GO" id="GO:0015171">
    <property type="term" value="F:amino acid transmembrane transporter activity"/>
    <property type="evidence" value="ECO:0007669"/>
    <property type="project" value="TreeGrafter"/>
</dbReference>
<evidence type="ECO:0000313" key="8">
    <source>
        <dbReference type="Proteomes" id="UP000027345"/>
    </source>
</evidence>
<feature type="transmembrane region" description="Helical" evidence="6">
    <location>
        <begin position="6"/>
        <end position="27"/>
    </location>
</feature>
<evidence type="ECO:0000256" key="5">
    <source>
        <dbReference type="ARBA" id="ARBA00023136"/>
    </source>
</evidence>
<keyword evidence="2" id="KW-1003">Cell membrane</keyword>
<evidence type="ECO:0000313" key="7">
    <source>
        <dbReference type="EMBL" id="KDN22193.1"/>
    </source>
</evidence>
<keyword evidence="3 6" id="KW-0812">Transmembrane</keyword>
<name>A0A066UDC4_9PSEU</name>
<evidence type="ECO:0000256" key="3">
    <source>
        <dbReference type="ARBA" id="ARBA00022692"/>
    </source>
</evidence>
<feature type="transmembrane region" description="Helical" evidence="6">
    <location>
        <begin position="39"/>
        <end position="62"/>
    </location>
</feature>
<protein>
    <submittedName>
        <fullName evidence="7">Amino acid transporter</fullName>
    </submittedName>
</protein>
<dbReference type="GO" id="GO:0005886">
    <property type="term" value="C:plasma membrane"/>
    <property type="evidence" value="ECO:0007669"/>
    <property type="project" value="UniProtKB-SubCell"/>
</dbReference>
<sequence length="203" mass="20741">MLPLLLAGFGTGLSLIVAIGSQNAFLLQQGLRGGAVAPLVVICAVSDLVLIGLGVSGIGAVLERWPTAIGVIAVGGGLFLLGYGALAARRALRPSVMTVGEERTPLRKAVLACVAFTWLNPHVYLDTVLLLGSVAVAHGDGRWLFGAGAGIASAVWFSALGFGAKRLAGVFAKPMAWRVLDVVIAVTMTALGVGMLLSRVRGG</sequence>
<dbReference type="RefSeq" id="WP_043778549.1">
    <property type="nucleotide sequence ID" value="NZ_JMQI01000021.1"/>
</dbReference>
<dbReference type="Proteomes" id="UP000027345">
    <property type="component" value="Unassembled WGS sequence"/>
</dbReference>
<evidence type="ECO:0000256" key="4">
    <source>
        <dbReference type="ARBA" id="ARBA00022989"/>
    </source>
</evidence>
<reference evidence="7 8" key="1">
    <citation type="submission" date="2014-05" db="EMBL/GenBank/DDBJ databases">
        <title>Draft genome sequence of Amycolatopsis rifamycinica DSM 46095.</title>
        <authorList>
            <person name="Lal R."/>
            <person name="Saxena A."/>
            <person name="Kumari R."/>
            <person name="Mukherjee U."/>
            <person name="Singh P."/>
            <person name="Sangwan N."/>
            <person name="Mahato N.K."/>
        </authorList>
    </citation>
    <scope>NUCLEOTIDE SEQUENCE [LARGE SCALE GENOMIC DNA]</scope>
    <source>
        <strain evidence="7 8">DSM 46095</strain>
    </source>
</reference>
<keyword evidence="4 6" id="KW-1133">Transmembrane helix</keyword>
<dbReference type="PANTHER" id="PTHR30086">
    <property type="entry name" value="ARGININE EXPORTER PROTEIN ARGO"/>
    <property type="match status" value="1"/>
</dbReference>
<accession>A0A066UDC4</accession>
<dbReference type="Pfam" id="PF01810">
    <property type="entry name" value="LysE"/>
    <property type="match status" value="1"/>
</dbReference>
<evidence type="ECO:0000256" key="2">
    <source>
        <dbReference type="ARBA" id="ARBA00022475"/>
    </source>
</evidence>
<proteinExistence type="predicted"/>
<keyword evidence="8" id="KW-1185">Reference proteome</keyword>
<feature type="transmembrane region" description="Helical" evidence="6">
    <location>
        <begin position="109"/>
        <end position="137"/>
    </location>
</feature>
<comment type="subcellular location">
    <subcellularLocation>
        <location evidence="1">Cell membrane</location>
        <topology evidence="1">Multi-pass membrane protein</topology>
    </subcellularLocation>
</comment>
<dbReference type="EMBL" id="JMQI01000021">
    <property type="protein sequence ID" value="KDN22193.1"/>
    <property type="molecule type" value="Genomic_DNA"/>
</dbReference>
<feature type="transmembrane region" description="Helical" evidence="6">
    <location>
        <begin position="176"/>
        <end position="197"/>
    </location>
</feature>
<feature type="transmembrane region" description="Helical" evidence="6">
    <location>
        <begin position="68"/>
        <end position="88"/>
    </location>
</feature>
<dbReference type="OrthoDB" id="5638726at2"/>
<dbReference type="AlphaFoldDB" id="A0A066UDC4"/>
<dbReference type="eggNOG" id="COG1279">
    <property type="taxonomic scope" value="Bacteria"/>
</dbReference>
<organism evidence="7 8">
    <name type="scientific">Amycolatopsis rifamycinica</name>
    <dbReference type="NCBI Taxonomy" id="287986"/>
    <lineage>
        <taxon>Bacteria</taxon>
        <taxon>Bacillati</taxon>
        <taxon>Actinomycetota</taxon>
        <taxon>Actinomycetes</taxon>
        <taxon>Pseudonocardiales</taxon>
        <taxon>Pseudonocardiaceae</taxon>
        <taxon>Amycolatopsis</taxon>
    </lineage>
</organism>
<dbReference type="PANTHER" id="PTHR30086:SF20">
    <property type="entry name" value="ARGININE EXPORTER PROTEIN ARGO-RELATED"/>
    <property type="match status" value="1"/>
</dbReference>
<gene>
    <name evidence="7" type="ORF">DV20_09760</name>
</gene>
<feature type="transmembrane region" description="Helical" evidence="6">
    <location>
        <begin position="143"/>
        <end position="164"/>
    </location>
</feature>
<comment type="caution">
    <text evidence="7">The sequence shown here is derived from an EMBL/GenBank/DDBJ whole genome shotgun (WGS) entry which is preliminary data.</text>
</comment>
<dbReference type="STRING" id="287986.DV20_09760"/>
<evidence type="ECO:0000256" key="1">
    <source>
        <dbReference type="ARBA" id="ARBA00004651"/>
    </source>
</evidence>
<keyword evidence="5 6" id="KW-0472">Membrane</keyword>
<evidence type="ECO:0000256" key="6">
    <source>
        <dbReference type="SAM" id="Phobius"/>
    </source>
</evidence>
<dbReference type="InterPro" id="IPR001123">
    <property type="entry name" value="LeuE-type"/>
</dbReference>